<evidence type="ECO:0000313" key="1">
    <source>
        <dbReference type="EMBL" id="TNV88057.1"/>
    </source>
</evidence>
<gene>
    <name evidence="1" type="ORF">FGO68_gene6921</name>
</gene>
<keyword evidence="2" id="KW-1185">Reference proteome</keyword>
<organism evidence="1 2">
    <name type="scientific">Halteria grandinella</name>
    <dbReference type="NCBI Taxonomy" id="5974"/>
    <lineage>
        <taxon>Eukaryota</taxon>
        <taxon>Sar</taxon>
        <taxon>Alveolata</taxon>
        <taxon>Ciliophora</taxon>
        <taxon>Intramacronucleata</taxon>
        <taxon>Spirotrichea</taxon>
        <taxon>Stichotrichia</taxon>
        <taxon>Sporadotrichida</taxon>
        <taxon>Halteriidae</taxon>
        <taxon>Halteria</taxon>
    </lineage>
</organism>
<sequence length="96" mass="11337">MKEYFRLMLSQVQQLKLLTSTRIVQQKMGSLKFQANLSFIFLDLYFMKTLHISRTQLAKQFSLEVLQPQANVYLNQIQPTSRILAPFKRDKAIQEN</sequence>
<reference evidence="1" key="1">
    <citation type="submission" date="2019-06" db="EMBL/GenBank/DDBJ databases">
        <authorList>
            <person name="Zheng W."/>
        </authorList>
    </citation>
    <scope>NUCLEOTIDE SEQUENCE</scope>
    <source>
        <strain evidence="1">QDHG01</strain>
    </source>
</reference>
<dbReference type="EMBL" id="RRYP01000082">
    <property type="protein sequence ID" value="TNV88057.1"/>
    <property type="molecule type" value="Genomic_DNA"/>
</dbReference>
<protein>
    <submittedName>
        <fullName evidence="1">Uncharacterized protein</fullName>
    </submittedName>
</protein>
<dbReference type="Proteomes" id="UP000785679">
    <property type="component" value="Unassembled WGS sequence"/>
</dbReference>
<name>A0A8J8P4Q3_HALGN</name>
<comment type="caution">
    <text evidence="1">The sequence shown here is derived from an EMBL/GenBank/DDBJ whole genome shotgun (WGS) entry which is preliminary data.</text>
</comment>
<proteinExistence type="predicted"/>
<dbReference type="AlphaFoldDB" id="A0A8J8P4Q3"/>
<accession>A0A8J8P4Q3</accession>
<evidence type="ECO:0000313" key="2">
    <source>
        <dbReference type="Proteomes" id="UP000785679"/>
    </source>
</evidence>